<keyword evidence="5" id="KW-0406">Ion transport</keyword>
<feature type="transmembrane region" description="Helical" evidence="10">
    <location>
        <begin position="52"/>
        <end position="70"/>
    </location>
</feature>
<gene>
    <name evidence="11" type="ORF">A0131_02635</name>
</gene>
<dbReference type="AlphaFoldDB" id="A0A151A2R2"/>
<keyword evidence="8" id="KW-0408">Iron</keyword>
<keyword evidence="3" id="KW-0813">Transport</keyword>
<organism evidence="11 12">
    <name type="scientific">Staphylococcus kloosii</name>
    <dbReference type="NCBI Taxonomy" id="29384"/>
    <lineage>
        <taxon>Bacteria</taxon>
        <taxon>Bacillati</taxon>
        <taxon>Bacillota</taxon>
        <taxon>Bacilli</taxon>
        <taxon>Bacillales</taxon>
        <taxon>Staphylococcaceae</taxon>
        <taxon>Staphylococcus</taxon>
    </lineage>
</organism>
<evidence type="ECO:0000256" key="8">
    <source>
        <dbReference type="ARBA" id="ARBA00023004"/>
    </source>
</evidence>
<dbReference type="SUPFAM" id="SSF81345">
    <property type="entry name" value="ABC transporter involved in vitamin B12 uptake, BtuC"/>
    <property type="match status" value="1"/>
</dbReference>
<name>A0A151A2R2_9STAP</name>
<feature type="transmembrane region" description="Helical" evidence="10">
    <location>
        <begin position="226"/>
        <end position="259"/>
    </location>
</feature>
<dbReference type="InterPro" id="IPR037294">
    <property type="entry name" value="ABC_BtuC-like"/>
</dbReference>
<feature type="transmembrane region" description="Helical" evidence="10">
    <location>
        <begin position="106"/>
        <end position="125"/>
    </location>
</feature>
<dbReference type="EMBL" id="LUGM01000002">
    <property type="protein sequence ID" value="KYH13704.1"/>
    <property type="molecule type" value="Genomic_DNA"/>
</dbReference>
<comment type="subcellular location">
    <subcellularLocation>
        <location evidence="1">Cell membrane</location>
        <topology evidence="1">Multi-pass membrane protein</topology>
    </subcellularLocation>
</comment>
<dbReference type="CDD" id="cd06550">
    <property type="entry name" value="TM_ABC_iron-siderophores_like"/>
    <property type="match status" value="1"/>
</dbReference>
<evidence type="ECO:0000256" key="2">
    <source>
        <dbReference type="ARBA" id="ARBA00007935"/>
    </source>
</evidence>
<dbReference type="InterPro" id="IPR000522">
    <property type="entry name" value="ABC_transptr_permease_BtuC"/>
</dbReference>
<keyword evidence="7 10" id="KW-1133">Transmembrane helix</keyword>
<protein>
    <submittedName>
        <fullName evidence="11">Iron ABC transporter permease</fullName>
    </submittedName>
</protein>
<evidence type="ECO:0000256" key="10">
    <source>
        <dbReference type="SAM" id="Phobius"/>
    </source>
</evidence>
<sequence length="323" mass="35549">MKFFFSSIFLFIVLLLLTILSLFIGVSKVSITDIFHLTKEQTNIIVSSRIPRTVSILISGSTLALAGLIMQQMMQNKFVSPTTAGTMEWAKLGILISMIFFPQENILIKLIFAVGLSICGTFMFVKLVQYIRFTDVIFIPLLGIMLGGIVSSFSTFIALQTNTVQGIGNWLNGNFAIITSGRYEILYLSVPLLFLTYIFANHFTIAGMGKDFSSNLGVNYEKIVNIGLFISAIITAIVVVTVGTLPFLGLIVPNIVSIFKGDNLKNALPHTALLGAIFVMFSDIIGRVIVYPYEINIGLTIGVFGTIIFIILLMKGRHNYAND</sequence>
<reference evidence="11 12" key="1">
    <citation type="submission" date="2016-02" db="EMBL/GenBank/DDBJ databases">
        <title>Draft genome sequence of hydrocarbon degrading Staphylococcus saprophyticus Strain CNV2, isolated from crude-oil contaminated soil from Noonmati Oil Refinery, Guwahati, Assam, India.</title>
        <authorList>
            <person name="Mukherjee A."/>
            <person name="Chettri B."/>
            <person name="Langpoklakpam J."/>
            <person name="Singh A.K."/>
            <person name="Chattopadhyay D.J."/>
        </authorList>
    </citation>
    <scope>NUCLEOTIDE SEQUENCE [LARGE SCALE GENOMIC DNA]</scope>
    <source>
        <strain evidence="11 12">CNV2</strain>
    </source>
</reference>
<evidence type="ECO:0000256" key="7">
    <source>
        <dbReference type="ARBA" id="ARBA00022989"/>
    </source>
</evidence>
<dbReference type="GO" id="GO:0033214">
    <property type="term" value="P:siderophore-iron import into cell"/>
    <property type="evidence" value="ECO:0007669"/>
    <property type="project" value="TreeGrafter"/>
</dbReference>
<dbReference type="GO" id="GO:0022857">
    <property type="term" value="F:transmembrane transporter activity"/>
    <property type="evidence" value="ECO:0007669"/>
    <property type="project" value="InterPro"/>
</dbReference>
<feature type="transmembrane region" description="Helical" evidence="10">
    <location>
        <begin position="137"/>
        <end position="159"/>
    </location>
</feature>
<evidence type="ECO:0000256" key="5">
    <source>
        <dbReference type="ARBA" id="ARBA00022496"/>
    </source>
</evidence>
<dbReference type="FunFam" id="1.10.3470.10:FF:000004">
    <property type="entry name" value="Iron compound ABC transporter, permease"/>
    <property type="match status" value="1"/>
</dbReference>
<dbReference type="PANTHER" id="PTHR30472:SF27">
    <property type="entry name" value="PETROBACTIN IMPORT SYSTEM PERMEASE PROTEIN YCLN"/>
    <property type="match status" value="1"/>
</dbReference>
<evidence type="ECO:0000256" key="3">
    <source>
        <dbReference type="ARBA" id="ARBA00022448"/>
    </source>
</evidence>
<keyword evidence="9 10" id="KW-0472">Membrane</keyword>
<feature type="transmembrane region" description="Helical" evidence="10">
    <location>
        <begin position="271"/>
        <end position="289"/>
    </location>
</feature>
<comment type="similarity">
    <text evidence="2">Belongs to the binding-protein-dependent transport system permease family. FecCD subfamily.</text>
</comment>
<evidence type="ECO:0000256" key="1">
    <source>
        <dbReference type="ARBA" id="ARBA00004651"/>
    </source>
</evidence>
<evidence type="ECO:0000313" key="12">
    <source>
        <dbReference type="Proteomes" id="UP000075418"/>
    </source>
</evidence>
<dbReference type="Proteomes" id="UP000075418">
    <property type="component" value="Unassembled WGS sequence"/>
</dbReference>
<dbReference type="GO" id="GO:0005886">
    <property type="term" value="C:plasma membrane"/>
    <property type="evidence" value="ECO:0007669"/>
    <property type="project" value="UniProtKB-SubCell"/>
</dbReference>
<keyword evidence="5" id="KW-0410">Iron transport</keyword>
<evidence type="ECO:0000256" key="9">
    <source>
        <dbReference type="ARBA" id="ARBA00023136"/>
    </source>
</evidence>
<dbReference type="RefSeq" id="WP_061853935.1">
    <property type="nucleotide sequence ID" value="NZ_LUGM01000002.1"/>
</dbReference>
<comment type="caution">
    <text evidence="11">The sequence shown here is derived from an EMBL/GenBank/DDBJ whole genome shotgun (WGS) entry which is preliminary data.</text>
</comment>
<evidence type="ECO:0000256" key="6">
    <source>
        <dbReference type="ARBA" id="ARBA00022692"/>
    </source>
</evidence>
<dbReference type="Gene3D" id="1.10.3470.10">
    <property type="entry name" value="ABC transporter involved in vitamin B12 uptake, BtuC"/>
    <property type="match status" value="1"/>
</dbReference>
<keyword evidence="4" id="KW-1003">Cell membrane</keyword>
<feature type="transmembrane region" description="Helical" evidence="10">
    <location>
        <begin position="295"/>
        <end position="314"/>
    </location>
</feature>
<evidence type="ECO:0000313" key="11">
    <source>
        <dbReference type="EMBL" id="KYH13704.1"/>
    </source>
</evidence>
<dbReference type="Pfam" id="PF01032">
    <property type="entry name" value="FecCD"/>
    <property type="match status" value="1"/>
</dbReference>
<accession>A0A151A2R2</accession>
<evidence type="ECO:0000256" key="4">
    <source>
        <dbReference type="ARBA" id="ARBA00022475"/>
    </source>
</evidence>
<dbReference type="PANTHER" id="PTHR30472">
    <property type="entry name" value="FERRIC ENTEROBACTIN TRANSPORT SYSTEM PERMEASE PROTEIN"/>
    <property type="match status" value="1"/>
</dbReference>
<proteinExistence type="inferred from homology"/>
<feature type="transmembrane region" description="Helical" evidence="10">
    <location>
        <begin position="185"/>
        <end position="206"/>
    </location>
</feature>
<keyword evidence="6 10" id="KW-0812">Transmembrane</keyword>